<accession>A0A2P2FI26</accession>
<dbReference type="Pfam" id="PF05729">
    <property type="entry name" value="NACHT"/>
    <property type="match status" value="1"/>
</dbReference>
<name>A0A2P2FI26_AMYLU</name>
<keyword evidence="4" id="KW-1185">Reference proteome</keyword>
<dbReference type="SUPFAM" id="SSF52540">
    <property type="entry name" value="P-loop containing nucleoside triphosphate hydrolases"/>
    <property type="match status" value="1"/>
</dbReference>
<protein>
    <recommendedName>
        <fullName evidence="2">NACHT domain-containing protein</fullName>
    </recommendedName>
</protein>
<feature type="transmembrane region" description="Helical" evidence="1">
    <location>
        <begin position="635"/>
        <end position="658"/>
    </location>
</feature>
<feature type="transmembrane region" description="Helical" evidence="1">
    <location>
        <begin position="481"/>
        <end position="502"/>
    </location>
</feature>
<dbReference type="AlphaFoldDB" id="A0A2P2FI26"/>
<feature type="transmembrane region" description="Helical" evidence="1">
    <location>
        <begin position="568"/>
        <end position="589"/>
    </location>
</feature>
<dbReference type="EMBL" id="JFBM01000045">
    <property type="protein sequence ID" value="KFU76375.1"/>
    <property type="molecule type" value="Genomic_DNA"/>
</dbReference>
<evidence type="ECO:0000259" key="2">
    <source>
        <dbReference type="Pfam" id="PF05729"/>
    </source>
</evidence>
<proteinExistence type="predicted"/>
<dbReference type="Proteomes" id="UP000256220">
    <property type="component" value="Unassembled WGS sequence"/>
</dbReference>
<dbReference type="Gene3D" id="3.40.50.300">
    <property type="entry name" value="P-loop containing nucleotide triphosphate hydrolases"/>
    <property type="match status" value="1"/>
</dbReference>
<feature type="domain" description="NACHT" evidence="2">
    <location>
        <begin position="151"/>
        <end position="287"/>
    </location>
</feature>
<reference evidence="3 4" key="1">
    <citation type="journal article" date="2014" name="Genome Announc.">
        <title>Draft Genome Sequence of Amycolatopsis lurida NRRL 2430, Producer of the Glycopeptide Family Antibiotic Ristocetin.</title>
        <authorList>
            <person name="Kwun M.J."/>
            <person name="Hong H.J."/>
        </authorList>
    </citation>
    <scope>NUCLEOTIDE SEQUENCE [LARGE SCALE GENOMIC DNA]</scope>
    <source>
        <strain evidence="3 4">NRRL 2430</strain>
    </source>
</reference>
<dbReference type="RefSeq" id="WP_158005428.1">
    <property type="nucleotide sequence ID" value="NZ_JFBM01000045.1"/>
</dbReference>
<organism evidence="3 4">
    <name type="scientific">Amycolatopsis lurida NRRL 2430</name>
    <dbReference type="NCBI Taxonomy" id="1460371"/>
    <lineage>
        <taxon>Bacteria</taxon>
        <taxon>Bacillati</taxon>
        <taxon>Actinomycetota</taxon>
        <taxon>Actinomycetes</taxon>
        <taxon>Pseudonocardiales</taxon>
        <taxon>Pseudonocardiaceae</taxon>
        <taxon>Amycolatopsis</taxon>
    </lineage>
</organism>
<feature type="transmembrane region" description="Helical" evidence="1">
    <location>
        <begin position="610"/>
        <end position="629"/>
    </location>
</feature>
<feature type="transmembrane region" description="Helical" evidence="1">
    <location>
        <begin position="40"/>
        <end position="64"/>
    </location>
</feature>
<feature type="transmembrane region" description="Helical" evidence="1">
    <location>
        <begin position="523"/>
        <end position="548"/>
    </location>
</feature>
<feature type="transmembrane region" description="Helical" evidence="1">
    <location>
        <begin position="12"/>
        <end position="34"/>
    </location>
</feature>
<comment type="caution">
    <text evidence="3">The sequence shown here is derived from an EMBL/GenBank/DDBJ whole genome shotgun (WGS) entry which is preliminary data.</text>
</comment>
<dbReference type="InterPro" id="IPR027417">
    <property type="entry name" value="P-loop_NTPase"/>
</dbReference>
<sequence>MRRRVQRRRRLAVLWWTAWLALLAVLGSVLYFLFRDGLQVAANMAQLISVALALLPLLWALVVWRRRTVRLPDPEELAKAVVYLADRVQRQWIEDARTWHTGVLPVCWKVTGRRKLMDHLGQVTDLDLDELAVDKGALDSLACNFPMLFQRRLILLGASGTGKTSLAVLLLLKLLENRSQNDPVPVFLTASRWEVAEDRSLREWLTDELCRLYPGLTDPEHGGPGTPEELVRSQRVIPFIDGLDDLPERVQRHFFSTLNNSLAMGDALVLTCHTKEYRDLVETTGKVIPGAVVLESMPIDPQHAREYLAISSDDVGDVVVDALIPADGDLSRTPDQVNAHMTRALDLWLFRTVYRDGDRDPSELLDPNVNRDPETLRAHMLAHVIPALIRNRPPSTHSHERFRPSRRYEPDQVRSWLGYLAHRCTNRTSHQEKQRRELLWWYVAATVNGPSRTIKLSVAVFTAIATTIITAGIVSGADLGVAGSIGFFGIALSYTWMVAASTDTHFARWRGEEPGIVAGLRSHVLAVMTILGFTGGVGVAGYTFILTMNAIFGSSERESADAATSSDIAVLLAVPLLFLAASALNQVLAVPTSGIDNLTSMTVWRSARRVTLIQVAVATAAGAAGTLAICARMDAPAFATVTVTIAGAGIIGLPAGLLPGRHHAWPAYVIAVDHLARTGRLPRNLIRFLDDAHRLGLLRAVGPAYQFRHAELEDHLAAHYQQQ</sequence>
<keyword evidence="1" id="KW-0812">Transmembrane</keyword>
<dbReference type="InterPro" id="IPR007111">
    <property type="entry name" value="NACHT_NTPase"/>
</dbReference>
<keyword evidence="1" id="KW-0472">Membrane</keyword>
<gene>
    <name evidence="3" type="ORF">BB31_36630</name>
</gene>
<evidence type="ECO:0000313" key="4">
    <source>
        <dbReference type="Proteomes" id="UP000256220"/>
    </source>
</evidence>
<evidence type="ECO:0000313" key="3">
    <source>
        <dbReference type="EMBL" id="KFU76375.1"/>
    </source>
</evidence>
<evidence type="ECO:0000256" key="1">
    <source>
        <dbReference type="SAM" id="Phobius"/>
    </source>
</evidence>
<keyword evidence="1" id="KW-1133">Transmembrane helix</keyword>
<feature type="transmembrane region" description="Helical" evidence="1">
    <location>
        <begin position="456"/>
        <end position="475"/>
    </location>
</feature>